<name>A0A0C3A9U4_9AGAM</name>
<dbReference type="Proteomes" id="UP000053989">
    <property type="component" value="Unassembled WGS sequence"/>
</dbReference>
<protein>
    <submittedName>
        <fullName evidence="1">Uncharacterized protein</fullName>
    </submittedName>
</protein>
<proteinExistence type="predicted"/>
<reference evidence="1 2" key="1">
    <citation type="submission" date="2014-04" db="EMBL/GenBank/DDBJ databases">
        <authorList>
            <consortium name="DOE Joint Genome Institute"/>
            <person name="Kuo A."/>
            <person name="Kohler A."/>
            <person name="Nagy L.G."/>
            <person name="Floudas D."/>
            <person name="Copeland A."/>
            <person name="Barry K.W."/>
            <person name="Cichocki N."/>
            <person name="Veneault-Fourrey C."/>
            <person name="LaButti K."/>
            <person name="Lindquist E.A."/>
            <person name="Lipzen A."/>
            <person name="Lundell T."/>
            <person name="Morin E."/>
            <person name="Murat C."/>
            <person name="Sun H."/>
            <person name="Tunlid A."/>
            <person name="Henrissat B."/>
            <person name="Grigoriev I.V."/>
            <person name="Hibbett D.S."/>
            <person name="Martin F."/>
            <person name="Nordberg H.P."/>
            <person name="Cantor M.N."/>
            <person name="Hua S.X."/>
        </authorList>
    </citation>
    <scope>NUCLEOTIDE SEQUENCE [LARGE SCALE GENOMIC DNA]</scope>
    <source>
        <strain evidence="1 2">Foug A</strain>
    </source>
</reference>
<dbReference type="HOGENOM" id="CLU_2924002_0_0_1"/>
<evidence type="ECO:0000313" key="1">
    <source>
        <dbReference type="EMBL" id="KIM70518.1"/>
    </source>
</evidence>
<keyword evidence="2" id="KW-1185">Reference proteome</keyword>
<dbReference type="AlphaFoldDB" id="A0A0C3A9U4"/>
<gene>
    <name evidence="1" type="ORF">SCLCIDRAFT_101263</name>
</gene>
<sequence length="70" mass="7796">MPQKLGQSGLVCMHWPDAVLFPGQECASRSKPKGIFDLTVPECTQLLAALRDTGPYRLHFKSVPRQICKV</sequence>
<dbReference type="OrthoDB" id="2637568at2759"/>
<dbReference type="EMBL" id="KN822004">
    <property type="protein sequence ID" value="KIM70518.1"/>
    <property type="molecule type" value="Genomic_DNA"/>
</dbReference>
<dbReference type="InParanoid" id="A0A0C3A9U4"/>
<reference evidence="2" key="2">
    <citation type="submission" date="2015-01" db="EMBL/GenBank/DDBJ databases">
        <title>Evolutionary Origins and Diversification of the Mycorrhizal Mutualists.</title>
        <authorList>
            <consortium name="DOE Joint Genome Institute"/>
            <consortium name="Mycorrhizal Genomics Consortium"/>
            <person name="Kohler A."/>
            <person name="Kuo A."/>
            <person name="Nagy L.G."/>
            <person name="Floudas D."/>
            <person name="Copeland A."/>
            <person name="Barry K.W."/>
            <person name="Cichocki N."/>
            <person name="Veneault-Fourrey C."/>
            <person name="LaButti K."/>
            <person name="Lindquist E.A."/>
            <person name="Lipzen A."/>
            <person name="Lundell T."/>
            <person name="Morin E."/>
            <person name="Murat C."/>
            <person name="Riley R."/>
            <person name="Ohm R."/>
            <person name="Sun H."/>
            <person name="Tunlid A."/>
            <person name="Henrissat B."/>
            <person name="Grigoriev I.V."/>
            <person name="Hibbett D.S."/>
            <person name="Martin F."/>
        </authorList>
    </citation>
    <scope>NUCLEOTIDE SEQUENCE [LARGE SCALE GENOMIC DNA]</scope>
    <source>
        <strain evidence="2">Foug A</strain>
    </source>
</reference>
<evidence type="ECO:0000313" key="2">
    <source>
        <dbReference type="Proteomes" id="UP000053989"/>
    </source>
</evidence>
<accession>A0A0C3A9U4</accession>
<organism evidence="1 2">
    <name type="scientific">Scleroderma citrinum Foug A</name>
    <dbReference type="NCBI Taxonomy" id="1036808"/>
    <lineage>
        <taxon>Eukaryota</taxon>
        <taxon>Fungi</taxon>
        <taxon>Dikarya</taxon>
        <taxon>Basidiomycota</taxon>
        <taxon>Agaricomycotina</taxon>
        <taxon>Agaricomycetes</taxon>
        <taxon>Agaricomycetidae</taxon>
        <taxon>Boletales</taxon>
        <taxon>Sclerodermatineae</taxon>
        <taxon>Sclerodermataceae</taxon>
        <taxon>Scleroderma</taxon>
    </lineage>
</organism>